<comment type="caution">
    <text evidence="1">The sequence shown here is derived from an EMBL/GenBank/DDBJ whole genome shotgun (WGS) entry which is preliminary data.</text>
</comment>
<organism evidence="1 2">
    <name type="scientific">Nocardioides aquiterrae</name>
    <dbReference type="NCBI Taxonomy" id="203799"/>
    <lineage>
        <taxon>Bacteria</taxon>
        <taxon>Bacillati</taxon>
        <taxon>Actinomycetota</taxon>
        <taxon>Actinomycetes</taxon>
        <taxon>Propionibacteriales</taxon>
        <taxon>Nocardioidaceae</taxon>
        <taxon>Nocardioides</taxon>
    </lineage>
</organism>
<keyword evidence="2" id="KW-1185">Reference proteome</keyword>
<evidence type="ECO:0000313" key="2">
    <source>
        <dbReference type="Proteomes" id="UP001499979"/>
    </source>
</evidence>
<dbReference type="EMBL" id="BAAAJE010000038">
    <property type="protein sequence ID" value="GAA1166101.1"/>
    <property type="molecule type" value="Genomic_DNA"/>
</dbReference>
<dbReference type="RefSeq" id="WP_343911277.1">
    <property type="nucleotide sequence ID" value="NZ_BAAAJE010000038.1"/>
</dbReference>
<reference evidence="2" key="1">
    <citation type="journal article" date="2019" name="Int. J. Syst. Evol. Microbiol.">
        <title>The Global Catalogue of Microorganisms (GCM) 10K type strain sequencing project: providing services to taxonomists for standard genome sequencing and annotation.</title>
        <authorList>
            <consortium name="The Broad Institute Genomics Platform"/>
            <consortium name="The Broad Institute Genome Sequencing Center for Infectious Disease"/>
            <person name="Wu L."/>
            <person name="Ma J."/>
        </authorList>
    </citation>
    <scope>NUCLEOTIDE SEQUENCE [LARGE SCALE GENOMIC DNA]</scope>
    <source>
        <strain evidence="2">JCM 11813</strain>
    </source>
</reference>
<name>A0ABP4FEF2_9ACTN</name>
<proteinExistence type="predicted"/>
<evidence type="ECO:0008006" key="3">
    <source>
        <dbReference type="Google" id="ProtNLM"/>
    </source>
</evidence>
<evidence type="ECO:0000313" key="1">
    <source>
        <dbReference type="EMBL" id="GAA1166101.1"/>
    </source>
</evidence>
<dbReference type="Proteomes" id="UP001499979">
    <property type="component" value="Unassembled WGS sequence"/>
</dbReference>
<sequence>MFSKSSLLVGFAAGYVLGSRAGRERYEQIKAGATKVAQNPKVQAAADRAQDAVSEQASSVVDAAKEKVTSRP</sequence>
<gene>
    <name evidence="1" type="ORF">GCM10009606_49190</name>
</gene>
<accession>A0ABP4FEF2</accession>
<protein>
    <recommendedName>
        <fullName evidence="3">YtxH domain-containing protein</fullName>
    </recommendedName>
</protein>